<feature type="domain" description="D-isomer specific 2-hydroxyacid dehydrogenase NAD-binding" evidence="5">
    <location>
        <begin position="117"/>
        <end position="174"/>
    </location>
</feature>
<dbReference type="Proteomes" id="UP000176409">
    <property type="component" value="Unassembled WGS sequence"/>
</dbReference>
<evidence type="ECO:0008006" key="8">
    <source>
        <dbReference type="Google" id="ProtNLM"/>
    </source>
</evidence>
<keyword evidence="1 3" id="KW-0560">Oxidoreductase</keyword>
<dbReference type="EMBL" id="MFJZ01000035">
    <property type="protein sequence ID" value="OGG29840.1"/>
    <property type="molecule type" value="Genomic_DNA"/>
</dbReference>
<comment type="caution">
    <text evidence="6">The sequence shown here is derived from an EMBL/GenBank/DDBJ whole genome shotgun (WGS) entry which is preliminary data.</text>
</comment>
<sequence>MNIYLIVSGKTSGLSEQQLKKLQSFGEVITISHKGKLGEIHKLTQDPSDKILALDPTSFDWELDLEALQNIPKVKAVITQSTSYDWIKPKELKKKGVVACNCPGFSADSVAEYAICMAIEAARRLPIHVKNDGKIDWNVKPMLLKGKTIGILGLGRIGNRMAEIAQGIGMNVIY</sequence>
<feature type="domain" description="D-isomer specific 2-hydroxyacid dehydrogenase catalytic" evidence="4">
    <location>
        <begin position="58"/>
        <end position="114"/>
    </location>
</feature>
<keyword evidence="2" id="KW-0520">NAD</keyword>
<evidence type="ECO:0000256" key="2">
    <source>
        <dbReference type="ARBA" id="ARBA00023027"/>
    </source>
</evidence>
<dbReference type="PANTHER" id="PTHR10996">
    <property type="entry name" value="2-HYDROXYACID DEHYDROGENASE-RELATED"/>
    <property type="match status" value="1"/>
</dbReference>
<dbReference type="GO" id="GO:0030267">
    <property type="term" value="F:glyoxylate reductase (NADPH) activity"/>
    <property type="evidence" value="ECO:0007669"/>
    <property type="project" value="TreeGrafter"/>
</dbReference>
<dbReference type="STRING" id="1798396.A2973_02080"/>
<accession>A0A1F6AYV2</accession>
<dbReference type="Pfam" id="PF02826">
    <property type="entry name" value="2-Hacid_dh_C"/>
    <property type="match status" value="1"/>
</dbReference>
<dbReference type="GO" id="GO:0005829">
    <property type="term" value="C:cytosol"/>
    <property type="evidence" value="ECO:0007669"/>
    <property type="project" value="TreeGrafter"/>
</dbReference>
<evidence type="ECO:0000256" key="1">
    <source>
        <dbReference type="ARBA" id="ARBA00023002"/>
    </source>
</evidence>
<dbReference type="InterPro" id="IPR050223">
    <property type="entry name" value="D-isomer_2-hydroxyacid_DH"/>
</dbReference>
<evidence type="ECO:0000259" key="4">
    <source>
        <dbReference type="Pfam" id="PF00389"/>
    </source>
</evidence>
<dbReference type="Gene3D" id="3.40.50.720">
    <property type="entry name" value="NAD(P)-binding Rossmann-like Domain"/>
    <property type="match status" value="2"/>
</dbReference>
<evidence type="ECO:0000313" key="6">
    <source>
        <dbReference type="EMBL" id="OGG29840.1"/>
    </source>
</evidence>
<protein>
    <recommendedName>
        <fullName evidence="8">D-isomer specific 2-hydroxyacid dehydrogenase NAD-binding domain-containing protein</fullName>
    </recommendedName>
</protein>
<dbReference type="GO" id="GO:0051287">
    <property type="term" value="F:NAD binding"/>
    <property type="evidence" value="ECO:0007669"/>
    <property type="project" value="InterPro"/>
</dbReference>
<dbReference type="AlphaFoldDB" id="A0A1F6AYV2"/>
<dbReference type="Pfam" id="PF00389">
    <property type="entry name" value="2-Hacid_dh"/>
    <property type="match status" value="1"/>
</dbReference>
<dbReference type="PANTHER" id="PTHR10996:SF178">
    <property type="entry name" value="2-HYDROXYACID DEHYDROGENASE YGL185C-RELATED"/>
    <property type="match status" value="1"/>
</dbReference>
<evidence type="ECO:0000256" key="3">
    <source>
        <dbReference type="RuleBase" id="RU003719"/>
    </source>
</evidence>
<gene>
    <name evidence="6" type="ORF">A2973_02080</name>
</gene>
<evidence type="ECO:0000313" key="7">
    <source>
        <dbReference type="Proteomes" id="UP000176409"/>
    </source>
</evidence>
<dbReference type="SUPFAM" id="SSF52283">
    <property type="entry name" value="Formate/glycerate dehydrogenase catalytic domain-like"/>
    <property type="match status" value="1"/>
</dbReference>
<dbReference type="SUPFAM" id="SSF51735">
    <property type="entry name" value="NAD(P)-binding Rossmann-fold domains"/>
    <property type="match status" value="1"/>
</dbReference>
<dbReference type="GO" id="GO:0016618">
    <property type="term" value="F:hydroxypyruvate reductase [NAD(P)H] activity"/>
    <property type="evidence" value="ECO:0007669"/>
    <property type="project" value="TreeGrafter"/>
</dbReference>
<evidence type="ECO:0000259" key="5">
    <source>
        <dbReference type="Pfam" id="PF02826"/>
    </source>
</evidence>
<proteinExistence type="inferred from homology"/>
<organism evidence="6 7">
    <name type="scientific">Candidatus Gottesmanbacteria bacterium RIFCSPLOWO2_01_FULL_49_10</name>
    <dbReference type="NCBI Taxonomy" id="1798396"/>
    <lineage>
        <taxon>Bacteria</taxon>
        <taxon>Candidatus Gottesmaniibacteriota</taxon>
    </lineage>
</organism>
<dbReference type="InterPro" id="IPR006140">
    <property type="entry name" value="D-isomer_DH_NAD-bd"/>
</dbReference>
<comment type="similarity">
    <text evidence="3">Belongs to the D-isomer specific 2-hydroxyacid dehydrogenase family.</text>
</comment>
<name>A0A1F6AYV2_9BACT</name>
<dbReference type="InterPro" id="IPR036291">
    <property type="entry name" value="NAD(P)-bd_dom_sf"/>
</dbReference>
<reference evidence="6 7" key="1">
    <citation type="journal article" date="2016" name="Nat. Commun.">
        <title>Thousands of microbial genomes shed light on interconnected biogeochemical processes in an aquifer system.</title>
        <authorList>
            <person name="Anantharaman K."/>
            <person name="Brown C.T."/>
            <person name="Hug L.A."/>
            <person name="Sharon I."/>
            <person name="Castelle C.J."/>
            <person name="Probst A.J."/>
            <person name="Thomas B.C."/>
            <person name="Singh A."/>
            <person name="Wilkins M.J."/>
            <person name="Karaoz U."/>
            <person name="Brodie E.L."/>
            <person name="Williams K.H."/>
            <person name="Hubbard S.S."/>
            <person name="Banfield J.F."/>
        </authorList>
    </citation>
    <scope>NUCLEOTIDE SEQUENCE [LARGE SCALE GENOMIC DNA]</scope>
</reference>
<dbReference type="InterPro" id="IPR006139">
    <property type="entry name" value="D-isomer_2_OHA_DH_cat_dom"/>
</dbReference>